<name>A0A328D9S8_9ASTE</name>
<gene>
    <name evidence="1" type="ORF">DM860_006763</name>
</gene>
<dbReference type="EMBL" id="NQVE01000194">
    <property type="protein sequence ID" value="RAL40693.1"/>
    <property type="molecule type" value="Genomic_DNA"/>
</dbReference>
<proteinExistence type="predicted"/>
<evidence type="ECO:0000313" key="2">
    <source>
        <dbReference type="Proteomes" id="UP000249390"/>
    </source>
</evidence>
<reference evidence="1 2" key="1">
    <citation type="submission" date="2018-06" db="EMBL/GenBank/DDBJ databases">
        <title>The Genome of Cuscuta australis (Dodder) Provides Insight into the Evolution of Plant Parasitism.</title>
        <authorList>
            <person name="Liu H."/>
        </authorList>
    </citation>
    <scope>NUCLEOTIDE SEQUENCE [LARGE SCALE GENOMIC DNA]</scope>
    <source>
        <strain evidence="2">cv. Yunnan</strain>
        <tissue evidence="1">Vines</tissue>
    </source>
</reference>
<protein>
    <submittedName>
        <fullName evidence="1">Uncharacterized protein</fullName>
    </submittedName>
</protein>
<sequence>MHGRRNKGVRFVVLKNSAPEMNPTVMQYLELIGVFREADRWIQRESRLTLGRPAAESCAAALIFGRSPWFFRIIGFIRCPILFHDHQRQRIMTVFIFKRKSIRKNCRPEQRNCRGLMGWEWQQSFHYGEFVEEDGETVFDVVEEEEKMAAVDFKGEEEGLQKEKTYTYL</sequence>
<evidence type="ECO:0000313" key="1">
    <source>
        <dbReference type="EMBL" id="RAL40693.1"/>
    </source>
</evidence>
<accession>A0A328D9S8</accession>
<comment type="caution">
    <text evidence="1">The sequence shown here is derived from an EMBL/GenBank/DDBJ whole genome shotgun (WGS) entry which is preliminary data.</text>
</comment>
<keyword evidence="2" id="KW-1185">Reference proteome</keyword>
<organism evidence="1 2">
    <name type="scientific">Cuscuta australis</name>
    <dbReference type="NCBI Taxonomy" id="267555"/>
    <lineage>
        <taxon>Eukaryota</taxon>
        <taxon>Viridiplantae</taxon>
        <taxon>Streptophyta</taxon>
        <taxon>Embryophyta</taxon>
        <taxon>Tracheophyta</taxon>
        <taxon>Spermatophyta</taxon>
        <taxon>Magnoliopsida</taxon>
        <taxon>eudicotyledons</taxon>
        <taxon>Gunneridae</taxon>
        <taxon>Pentapetalae</taxon>
        <taxon>asterids</taxon>
        <taxon>lamiids</taxon>
        <taxon>Solanales</taxon>
        <taxon>Convolvulaceae</taxon>
        <taxon>Cuscuteae</taxon>
        <taxon>Cuscuta</taxon>
        <taxon>Cuscuta subgen. Grammica</taxon>
        <taxon>Cuscuta sect. Cleistogrammica</taxon>
    </lineage>
</organism>
<dbReference type="Proteomes" id="UP000249390">
    <property type="component" value="Unassembled WGS sequence"/>
</dbReference>
<dbReference type="AlphaFoldDB" id="A0A328D9S8"/>